<dbReference type="InterPro" id="IPR016181">
    <property type="entry name" value="Acyl_CoA_acyltransferase"/>
</dbReference>
<organism evidence="2 3">
    <name type="scientific">Streptacidiphilus fuscans</name>
    <dbReference type="NCBI Taxonomy" id="2789292"/>
    <lineage>
        <taxon>Bacteria</taxon>
        <taxon>Bacillati</taxon>
        <taxon>Actinomycetota</taxon>
        <taxon>Actinomycetes</taxon>
        <taxon>Kitasatosporales</taxon>
        <taxon>Streptomycetaceae</taxon>
        <taxon>Streptacidiphilus</taxon>
    </lineage>
</organism>
<dbReference type="RefSeq" id="WP_196192023.1">
    <property type="nucleotide sequence ID" value="NZ_JADPRT010000001.1"/>
</dbReference>
<gene>
    <name evidence="2" type="ORF">I2501_02190</name>
</gene>
<dbReference type="Gene3D" id="3.40.630.30">
    <property type="match status" value="1"/>
</dbReference>
<dbReference type="SUPFAM" id="SSF55729">
    <property type="entry name" value="Acyl-CoA N-acyltransferases (Nat)"/>
    <property type="match status" value="1"/>
</dbReference>
<proteinExistence type="predicted"/>
<sequence>MLSDIARRAEDLITSKLSLDAATPAARQSLDAETACWGRTVALRVPALRELPFYNKARGFNEDDLPYLDAIFAFFTEAGIEPTLEVWAGDAGDRLGAALALRGLYAGTVTATLHRHLDSDSRPPVVAHDSVTVDELDPSDDTDYLTTLLGGYELTSAPSERRTMLRAEHDPTTVRRYLARVNGHPAAAASLYVTPTGALLSGAATLPQYRRHGCQSALITHRLADAAKVTDLAVVTVAYGSPSQLNLERAGFRITHTRTTWRPIRYKSIADAAS</sequence>
<dbReference type="EMBL" id="JADPRT010000001">
    <property type="protein sequence ID" value="MBF9066848.1"/>
    <property type="molecule type" value="Genomic_DNA"/>
</dbReference>
<reference evidence="2" key="1">
    <citation type="submission" date="2020-11" db="EMBL/GenBank/DDBJ databases">
        <title>Isolation and identification of active actinomycetes.</title>
        <authorList>
            <person name="Yu B."/>
        </authorList>
    </citation>
    <scope>NUCLEOTIDE SEQUENCE</scope>
    <source>
        <strain evidence="2">NEAU-YB345</strain>
    </source>
</reference>
<evidence type="ECO:0000259" key="1">
    <source>
        <dbReference type="PROSITE" id="PS51186"/>
    </source>
</evidence>
<dbReference type="AlphaFoldDB" id="A0A931B2L2"/>
<protein>
    <recommendedName>
        <fullName evidence="1">N-acetyltransferase domain-containing protein</fullName>
    </recommendedName>
</protein>
<feature type="domain" description="N-acetyltransferase" evidence="1">
    <location>
        <begin position="131"/>
        <end position="271"/>
    </location>
</feature>
<evidence type="ECO:0000313" key="3">
    <source>
        <dbReference type="Proteomes" id="UP000657385"/>
    </source>
</evidence>
<comment type="caution">
    <text evidence="2">The sequence shown here is derived from an EMBL/GenBank/DDBJ whole genome shotgun (WGS) entry which is preliminary data.</text>
</comment>
<name>A0A931B2L2_9ACTN</name>
<dbReference type="GO" id="GO:0016747">
    <property type="term" value="F:acyltransferase activity, transferring groups other than amino-acyl groups"/>
    <property type="evidence" value="ECO:0007669"/>
    <property type="project" value="InterPro"/>
</dbReference>
<dbReference type="InterPro" id="IPR000182">
    <property type="entry name" value="GNAT_dom"/>
</dbReference>
<dbReference type="Proteomes" id="UP000657385">
    <property type="component" value="Unassembled WGS sequence"/>
</dbReference>
<evidence type="ECO:0000313" key="2">
    <source>
        <dbReference type="EMBL" id="MBF9066848.1"/>
    </source>
</evidence>
<dbReference type="PROSITE" id="PS51186">
    <property type="entry name" value="GNAT"/>
    <property type="match status" value="1"/>
</dbReference>
<accession>A0A931B2L2</accession>
<keyword evidence="3" id="KW-1185">Reference proteome</keyword>